<gene>
    <name evidence="9" type="ORF">DCF25_14890</name>
</gene>
<dbReference type="GO" id="GO:0005886">
    <property type="term" value="C:plasma membrane"/>
    <property type="evidence" value="ECO:0007669"/>
    <property type="project" value="UniProtKB-SubCell"/>
</dbReference>
<keyword evidence="5 8" id="KW-1133">Transmembrane helix</keyword>
<evidence type="ECO:0000313" key="10">
    <source>
        <dbReference type="Proteomes" id="UP000249354"/>
    </source>
</evidence>
<name>A0A2W4U603_9CYAN</name>
<evidence type="ECO:0000256" key="8">
    <source>
        <dbReference type="SAM" id="Phobius"/>
    </source>
</evidence>
<feature type="transmembrane region" description="Helical" evidence="8">
    <location>
        <begin position="368"/>
        <end position="401"/>
    </location>
</feature>
<dbReference type="GO" id="GO:0016758">
    <property type="term" value="F:hexosyltransferase activity"/>
    <property type="evidence" value="ECO:0007669"/>
    <property type="project" value="InterPro"/>
</dbReference>
<feature type="transmembrane region" description="Helical" evidence="8">
    <location>
        <begin position="85"/>
        <end position="102"/>
    </location>
</feature>
<comment type="caution">
    <text evidence="9">The sequence shown here is derived from an EMBL/GenBank/DDBJ whole genome shotgun (WGS) entry which is preliminary data.</text>
</comment>
<sequence length="430" mass="48666">MIGLMVDFHSAIAYPGTDLRNRVVGARLMLDGIDPYTFKWQPGLSERFYDPLDDPTGLTSKLSVSPIVLTLQAAIAERSYMQQKVIWLIVQWAALIGTVWVFLKTSGSQRKNTLIWAISFCFANSLFWRLHVSSGQIYVVYIFVLAIAWFCLQSKSKYKNIVSGFFAGVAASLRPSFMLFLIPFAVRRQYSFLLGGAAGLLSGVAFSCWVVGAFIWKRYILAMLQMVGLVDLSTYLPPAEDILPNSTIVYPKIVEGFDWNIYNPLERYFTNNSFYQLLNILHVPNKRSILILGFLATIAYLSLCLLKYLPKNKDTGYLFLFGVLICLLGDFFLPIPRYPYYDIQMLLPLLIIISLTDVKYLISHNSNIILIAGLFLCMMGFIVVPKPLLFGGLLITLYVFAMSLFVLRRGHRAESITQPFKAECKTTLLS</sequence>
<reference evidence="10" key="1">
    <citation type="submission" date="2018-04" db="EMBL/GenBank/DDBJ databases">
        <authorList>
            <person name="Cornet L."/>
        </authorList>
    </citation>
    <scope>NUCLEOTIDE SEQUENCE [LARGE SCALE GENOMIC DNA]</scope>
</reference>
<feature type="transmembrane region" description="Helical" evidence="8">
    <location>
        <begin position="164"/>
        <end position="186"/>
    </location>
</feature>
<feature type="transmembrane region" description="Helical" evidence="8">
    <location>
        <begin position="114"/>
        <end position="130"/>
    </location>
</feature>
<comment type="subcellular location">
    <subcellularLocation>
        <location evidence="1">Cell membrane</location>
        <topology evidence="1">Multi-pass membrane protein</topology>
    </subcellularLocation>
</comment>
<feature type="transmembrane region" description="Helical" evidence="8">
    <location>
        <begin position="136"/>
        <end position="152"/>
    </location>
</feature>
<evidence type="ECO:0000256" key="5">
    <source>
        <dbReference type="ARBA" id="ARBA00022989"/>
    </source>
</evidence>
<evidence type="ECO:0000256" key="7">
    <source>
        <dbReference type="ARBA" id="ARBA00024033"/>
    </source>
</evidence>
<evidence type="ECO:0000313" key="9">
    <source>
        <dbReference type="EMBL" id="PZO14480.1"/>
    </source>
</evidence>
<evidence type="ECO:0000256" key="1">
    <source>
        <dbReference type="ARBA" id="ARBA00004651"/>
    </source>
</evidence>
<proteinExistence type="inferred from homology"/>
<evidence type="ECO:0000256" key="6">
    <source>
        <dbReference type="ARBA" id="ARBA00023136"/>
    </source>
</evidence>
<feature type="transmembrane region" description="Helical" evidence="8">
    <location>
        <begin position="345"/>
        <end position="362"/>
    </location>
</feature>
<evidence type="ECO:0000256" key="4">
    <source>
        <dbReference type="ARBA" id="ARBA00022692"/>
    </source>
</evidence>
<comment type="similarity">
    <text evidence="7">Belongs to the glycosyltransferase 87 family.</text>
</comment>
<keyword evidence="4 8" id="KW-0812">Transmembrane</keyword>
<feature type="transmembrane region" description="Helical" evidence="8">
    <location>
        <begin position="315"/>
        <end position="333"/>
    </location>
</feature>
<keyword evidence="3" id="KW-0808">Transferase</keyword>
<reference evidence="9 10" key="2">
    <citation type="submission" date="2018-06" db="EMBL/GenBank/DDBJ databases">
        <title>Metagenomic assembly of (sub)arctic Cyanobacteria and their associated microbiome from non-axenic cultures.</title>
        <authorList>
            <person name="Baurain D."/>
        </authorList>
    </citation>
    <scope>NUCLEOTIDE SEQUENCE [LARGE SCALE GENOMIC DNA]</scope>
    <source>
        <strain evidence="9">ULC129bin1</strain>
    </source>
</reference>
<protein>
    <recommendedName>
        <fullName evidence="11">DUF2029 domain-containing protein</fullName>
    </recommendedName>
</protein>
<keyword evidence="6 8" id="KW-0472">Membrane</keyword>
<feature type="transmembrane region" description="Helical" evidence="8">
    <location>
        <begin position="192"/>
        <end position="216"/>
    </location>
</feature>
<accession>A0A2W4U603</accession>
<evidence type="ECO:0008006" key="11">
    <source>
        <dbReference type="Google" id="ProtNLM"/>
    </source>
</evidence>
<dbReference type="Pfam" id="PF09594">
    <property type="entry name" value="GT87"/>
    <property type="match status" value="1"/>
</dbReference>
<dbReference type="Proteomes" id="UP000249354">
    <property type="component" value="Unassembled WGS sequence"/>
</dbReference>
<dbReference type="AlphaFoldDB" id="A0A2W4U603"/>
<keyword evidence="2" id="KW-1003">Cell membrane</keyword>
<dbReference type="InterPro" id="IPR018584">
    <property type="entry name" value="GT87"/>
</dbReference>
<feature type="transmembrane region" description="Helical" evidence="8">
    <location>
        <begin position="289"/>
        <end position="309"/>
    </location>
</feature>
<evidence type="ECO:0000256" key="2">
    <source>
        <dbReference type="ARBA" id="ARBA00022475"/>
    </source>
</evidence>
<dbReference type="EMBL" id="QBMC01000108">
    <property type="protein sequence ID" value="PZO14480.1"/>
    <property type="molecule type" value="Genomic_DNA"/>
</dbReference>
<organism evidence="9 10">
    <name type="scientific">Leptolyngbya foveolarum</name>
    <dbReference type="NCBI Taxonomy" id="47253"/>
    <lineage>
        <taxon>Bacteria</taxon>
        <taxon>Bacillati</taxon>
        <taxon>Cyanobacteriota</taxon>
        <taxon>Cyanophyceae</taxon>
        <taxon>Leptolyngbyales</taxon>
        <taxon>Leptolyngbyaceae</taxon>
        <taxon>Leptolyngbya group</taxon>
        <taxon>Leptolyngbya</taxon>
    </lineage>
</organism>
<evidence type="ECO:0000256" key="3">
    <source>
        <dbReference type="ARBA" id="ARBA00022679"/>
    </source>
</evidence>